<dbReference type="Proteomes" id="UP000004994">
    <property type="component" value="Chromosome 7"/>
</dbReference>
<keyword evidence="2" id="KW-1185">Reference proteome</keyword>
<dbReference type="AlphaFoldDB" id="A0A3Q7HAG8"/>
<sequence>MVVGPFSYNMRTANCWFWNSRSLSR</sequence>
<name>A0A3Q7HAG8_SOLLC</name>
<dbReference type="Gramene" id="Solyc07g032150.3.1">
    <property type="protein sequence ID" value="Solyc07g032150.3.1.1"/>
    <property type="gene ID" value="Solyc07g032150.3"/>
</dbReference>
<protein>
    <submittedName>
        <fullName evidence="1">Uncharacterized protein</fullName>
    </submittedName>
</protein>
<evidence type="ECO:0000313" key="2">
    <source>
        <dbReference type="Proteomes" id="UP000004994"/>
    </source>
</evidence>
<organism evidence="1">
    <name type="scientific">Solanum lycopersicum</name>
    <name type="common">Tomato</name>
    <name type="synonym">Lycopersicon esculentum</name>
    <dbReference type="NCBI Taxonomy" id="4081"/>
    <lineage>
        <taxon>Eukaryota</taxon>
        <taxon>Viridiplantae</taxon>
        <taxon>Streptophyta</taxon>
        <taxon>Embryophyta</taxon>
        <taxon>Tracheophyta</taxon>
        <taxon>Spermatophyta</taxon>
        <taxon>Magnoliopsida</taxon>
        <taxon>eudicotyledons</taxon>
        <taxon>Gunneridae</taxon>
        <taxon>Pentapetalae</taxon>
        <taxon>asterids</taxon>
        <taxon>lamiids</taxon>
        <taxon>Solanales</taxon>
        <taxon>Solanaceae</taxon>
        <taxon>Solanoideae</taxon>
        <taxon>Solaneae</taxon>
        <taxon>Solanum</taxon>
        <taxon>Solanum subgen. Lycopersicon</taxon>
    </lineage>
</organism>
<accession>A0A3Q7HAG8</accession>
<reference evidence="1" key="2">
    <citation type="submission" date="2019-01" db="UniProtKB">
        <authorList>
            <consortium name="EnsemblPlants"/>
        </authorList>
    </citation>
    <scope>IDENTIFICATION</scope>
    <source>
        <strain evidence="1">cv. Heinz 1706</strain>
    </source>
</reference>
<evidence type="ECO:0000313" key="1">
    <source>
        <dbReference type="EnsemblPlants" id="Solyc07g032150.3.1.1"/>
    </source>
</evidence>
<dbReference type="InParanoid" id="A0A3Q7HAG8"/>
<proteinExistence type="predicted"/>
<dbReference type="EnsemblPlants" id="Solyc07g032150.3.1">
    <property type="protein sequence ID" value="Solyc07g032150.3.1.1"/>
    <property type="gene ID" value="Solyc07g032150.3"/>
</dbReference>
<reference evidence="1" key="1">
    <citation type="journal article" date="2012" name="Nature">
        <title>The tomato genome sequence provides insights into fleshy fruit evolution.</title>
        <authorList>
            <consortium name="Tomato Genome Consortium"/>
        </authorList>
    </citation>
    <scope>NUCLEOTIDE SEQUENCE [LARGE SCALE GENOMIC DNA]</scope>
    <source>
        <strain evidence="1">cv. Heinz 1706</strain>
    </source>
</reference>